<organism evidence="2 3">
    <name type="scientific">Chitinophaga tropicalis</name>
    <dbReference type="NCBI Taxonomy" id="2683588"/>
    <lineage>
        <taxon>Bacteria</taxon>
        <taxon>Pseudomonadati</taxon>
        <taxon>Bacteroidota</taxon>
        <taxon>Chitinophagia</taxon>
        <taxon>Chitinophagales</taxon>
        <taxon>Chitinophagaceae</taxon>
        <taxon>Chitinophaga</taxon>
    </lineage>
</organism>
<dbReference type="Proteomes" id="UP000461730">
    <property type="component" value="Unassembled WGS sequence"/>
</dbReference>
<dbReference type="AlphaFoldDB" id="A0A7K1U7F1"/>
<feature type="region of interest" description="Disordered" evidence="1">
    <location>
        <begin position="1"/>
        <end position="38"/>
    </location>
</feature>
<name>A0A7K1U7F1_9BACT</name>
<proteinExistence type="predicted"/>
<accession>A0A7K1U7F1</accession>
<gene>
    <name evidence="2" type="ORF">GO493_16760</name>
</gene>
<keyword evidence="3" id="KW-1185">Reference proteome</keyword>
<reference evidence="2 3" key="1">
    <citation type="submission" date="2019-12" db="EMBL/GenBank/DDBJ databases">
        <title>Chitinophaga sp. strain ysch24 (GDMCC 1.1355), whole genome shotgun sequence.</title>
        <authorList>
            <person name="Zhang X."/>
        </authorList>
    </citation>
    <scope>NUCLEOTIDE SEQUENCE [LARGE SCALE GENOMIC DNA]</scope>
    <source>
        <strain evidence="3">ysch24</strain>
    </source>
</reference>
<evidence type="ECO:0000313" key="2">
    <source>
        <dbReference type="EMBL" id="MVT09925.1"/>
    </source>
</evidence>
<dbReference type="EMBL" id="WRXN01000007">
    <property type="protein sequence ID" value="MVT09925.1"/>
    <property type="molecule type" value="Genomic_DNA"/>
</dbReference>
<comment type="caution">
    <text evidence="2">The sequence shown here is derived from an EMBL/GenBank/DDBJ whole genome shotgun (WGS) entry which is preliminary data.</text>
</comment>
<dbReference type="RefSeq" id="WP_157307375.1">
    <property type="nucleotide sequence ID" value="NZ_WRXN01000007.1"/>
</dbReference>
<evidence type="ECO:0000313" key="3">
    <source>
        <dbReference type="Proteomes" id="UP000461730"/>
    </source>
</evidence>
<sequence length="70" mass="8294">MANRNLIRNKKASKEIEDNDGRDPRYFTVDPNFIPPPKTEAQIQHLERVRESLKKYGIPKDFITILKNRK</sequence>
<evidence type="ECO:0000256" key="1">
    <source>
        <dbReference type="SAM" id="MobiDB-lite"/>
    </source>
</evidence>
<feature type="compositionally biased region" description="Basic and acidic residues" evidence="1">
    <location>
        <begin position="12"/>
        <end position="25"/>
    </location>
</feature>
<protein>
    <submittedName>
        <fullName evidence="2">Uncharacterized protein</fullName>
    </submittedName>
</protein>